<protein>
    <submittedName>
        <fullName evidence="2">DUF1801 domain-containing protein</fullName>
    </submittedName>
</protein>
<dbReference type="EMBL" id="JAKZFC010000002">
    <property type="protein sequence ID" value="MCH7321686.1"/>
    <property type="molecule type" value="Genomic_DNA"/>
</dbReference>
<proteinExistence type="predicted"/>
<gene>
    <name evidence="2" type="ORF">LZ480_07245</name>
</gene>
<dbReference type="Pfam" id="PF08818">
    <property type="entry name" value="DUF1801"/>
    <property type="match status" value="1"/>
</dbReference>
<comment type="caution">
    <text evidence="2">The sequence shown here is derived from an EMBL/GenBank/DDBJ whole genome shotgun (WGS) entry which is preliminary data.</text>
</comment>
<organism evidence="2 3">
    <name type="scientific">Solibacillus palustris</name>
    <dbReference type="NCBI Taxonomy" id="2908203"/>
    <lineage>
        <taxon>Bacteria</taxon>
        <taxon>Bacillati</taxon>
        <taxon>Bacillota</taxon>
        <taxon>Bacilli</taxon>
        <taxon>Bacillales</taxon>
        <taxon>Caryophanaceae</taxon>
        <taxon>Solibacillus</taxon>
    </lineage>
</organism>
<keyword evidence="3" id="KW-1185">Reference proteome</keyword>
<feature type="domain" description="YdhG-like" evidence="1">
    <location>
        <begin position="14"/>
        <end position="129"/>
    </location>
</feature>
<dbReference type="Proteomes" id="UP001316087">
    <property type="component" value="Unassembled WGS sequence"/>
</dbReference>
<evidence type="ECO:0000313" key="2">
    <source>
        <dbReference type="EMBL" id="MCH7321686.1"/>
    </source>
</evidence>
<dbReference type="InterPro" id="IPR014922">
    <property type="entry name" value="YdhG-like"/>
</dbReference>
<evidence type="ECO:0000259" key="1">
    <source>
        <dbReference type="Pfam" id="PF08818"/>
    </source>
</evidence>
<name>A0ABS9UBG3_9BACL</name>
<dbReference type="Gene3D" id="3.90.1150.200">
    <property type="match status" value="1"/>
</dbReference>
<dbReference type="SUPFAM" id="SSF159888">
    <property type="entry name" value="YdhG-like"/>
    <property type="match status" value="1"/>
</dbReference>
<reference evidence="2 3" key="1">
    <citation type="submission" date="2022-03" db="EMBL/GenBank/DDBJ databases">
        <authorList>
            <person name="Jo J.-H."/>
            <person name="Im W.-T."/>
        </authorList>
    </citation>
    <scope>NUCLEOTIDE SEQUENCE [LARGE SCALE GENOMIC DNA]</scope>
    <source>
        <strain evidence="2 3">MA9</strain>
    </source>
</reference>
<sequence>MFDEFIAQIDEKWHDAFVKLMITIEENLPQGFEKSLDRNMMAYSVPLATYPNGYHCTPNTPLPFLAIAPQKRHIALYHMGIYSDPQLLTWFQEKYAKVVPTKLNMGKSCIRWTSTKHIPYELIGQLCQKITLEQWITLYEKELAR</sequence>
<accession>A0ABS9UBG3</accession>
<evidence type="ECO:0000313" key="3">
    <source>
        <dbReference type="Proteomes" id="UP001316087"/>
    </source>
</evidence>